<dbReference type="PANTHER" id="PTHR24256">
    <property type="entry name" value="TRYPTASE-RELATED"/>
    <property type="match status" value="1"/>
</dbReference>
<dbReference type="InterPro" id="IPR033116">
    <property type="entry name" value="TRYPSIN_SER"/>
</dbReference>
<comment type="similarity">
    <text evidence="3">Belongs to the peptidase S1 family. CLIP subfamily.</text>
</comment>
<keyword evidence="4" id="KW-1133">Transmembrane helix</keyword>
<keyword evidence="4" id="KW-0472">Membrane</keyword>
<keyword evidence="1" id="KW-0732">Signal</keyword>
<dbReference type="PROSITE" id="PS00135">
    <property type="entry name" value="TRYPSIN_SER"/>
    <property type="match status" value="1"/>
</dbReference>
<dbReference type="SMART" id="SM00020">
    <property type="entry name" value="Tryp_SPc"/>
    <property type="match status" value="1"/>
</dbReference>
<keyword evidence="4" id="KW-0812">Transmembrane</keyword>
<sequence>MSVARCQDSIGDSCTTKEDLPGVCILYKECKYARDLVNVKRMKPTDCFYMDSLRVVCCPTEEAPTTETRPLIGAETTTKASTEEHEDTDSPVEMDYLLALTEGVMRFNRTVCRNDGNFPITCCHQEYPTYTLDRDWNPPHCPPLPRPEIEREMDFTPHLQVIWEACLNYSMEGSRCIPSQEFPNQYQRDQCLDEQTGTKVADGVPANLKQFPHMVVFGTNDVNMSKRKNKKIIWYGGGSLISEYFVLTAGHVLLNNEHGLVQYALLGARNKTDLRSGVLYHVARAIPHPMYKWGYKPNDIALVELSRRVSFTEFIRPLCFKVPGLQITSERAVAGWGRTGHGKDTSEILLTALIYEMPGSNCKRALRSKYFNWDDETMICSGAHQLYSHGLPDTCQGDSGGPLMARIKDLPCSSVVVGVVSWGARCGVGEPASYTNATYIGYLEWIAGVVWPDRLKQKLDMQITLY</sequence>
<dbReference type="Proteomes" id="UP000837857">
    <property type="component" value="Chromosome 29"/>
</dbReference>
<keyword evidence="7" id="KW-1185">Reference proteome</keyword>
<evidence type="ECO:0000256" key="3">
    <source>
        <dbReference type="ARBA" id="ARBA00024195"/>
    </source>
</evidence>
<evidence type="ECO:0000256" key="4">
    <source>
        <dbReference type="SAM" id="Phobius"/>
    </source>
</evidence>
<reference evidence="6" key="1">
    <citation type="submission" date="2022-03" db="EMBL/GenBank/DDBJ databases">
        <authorList>
            <person name="Martin H S."/>
        </authorList>
    </citation>
    <scope>NUCLEOTIDE SEQUENCE</scope>
</reference>
<proteinExistence type="inferred from homology"/>
<evidence type="ECO:0000259" key="5">
    <source>
        <dbReference type="PROSITE" id="PS50240"/>
    </source>
</evidence>
<protein>
    <recommendedName>
        <fullName evidence="5">Peptidase S1 domain-containing protein</fullName>
    </recommendedName>
</protein>
<dbReference type="InterPro" id="IPR022700">
    <property type="entry name" value="CLIP"/>
</dbReference>
<evidence type="ECO:0000256" key="2">
    <source>
        <dbReference type="ARBA" id="ARBA00023157"/>
    </source>
</evidence>
<dbReference type="InterPro" id="IPR001314">
    <property type="entry name" value="Peptidase_S1A"/>
</dbReference>
<dbReference type="Gene3D" id="2.40.10.10">
    <property type="entry name" value="Trypsin-like serine proteases"/>
    <property type="match status" value="1"/>
</dbReference>
<dbReference type="SMART" id="SM00680">
    <property type="entry name" value="CLIP"/>
    <property type="match status" value="1"/>
</dbReference>
<feature type="domain" description="Peptidase S1" evidence="5">
    <location>
        <begin position="200"/>
        <end position="451"/>
    </location>
</feature>
<dbReference type="SUPFAM" id="SSF50494">
    <property type="entry name" value="Trypsin-like serine proteases"/>
    <property type="match status" value="1"/>
</dbReference>
<dbReference type="InterPro" id="IPR051487">
    <property type="entry name" value="Ser/Thr_Proteases_Immune/Dev"/>
</dbReference>
<name>A0ABN8IN08_9NEOP</name>
<evidence type="ECO:0000256" key="1">
    <source>
        <dbReference type="ARBA" id="ARBA00022729"/>
    </source>
</evidence>
<evidence type="ECO:0000313" key="6">
    <source>
        <dbReference type="EMBL" id="CAH2062127.1"/>
    </source>
</evidence>
<gene>
    <name evidence="6" type="ORF">IPOD504_LOCUS11699</name>
</gene>
<keyword evidence="2" id="KW-1015">Disulfide bond</keyword>
<dbReference type="InterPro" id="IPR043504">
    <property type="entry name" value="Peptidase_S1_PA_chymotrypsin"/>
</dbReference>
<evidence type="ECO:0000313" key="7">
    <source>
        <dbReference type="Proteomes" id="UP000837857"/>
    </source>
</evidence>
<feature type="transmembrane region" description="Helical" evidence="4">
    <location>
        <begin position="232"/>
        <end position="254"/>
    </location>
</feature>
<feature type="non-terminal residue" evidence="6">
    <location>
        <position position="466"/>
    </location>
</feature>
<dbReference type="InterPro" id="IPR001254">
    <property type="entry name" value="Trypsin_dom"/>
</dbReference>
<dbReference type="PRINTS" id="PR00722">
    <property type="entry name" value="CHYMOTRYPSIN"/>
</dbReference>
<dbReference type="CDD" id="cd00190">
    <property type="entry name" value="Tryp_SPc"/>
    <property type="match status" value="1"/>
</dbReference>
<dbReference type="Pfam" id="PF00089">
    <property type="entry name" value="Trypsin"/>
    <property type="match status" value="1"/>
</dbReference>
<dbReference type="InterPro" id="IPR009003">
    <property type="entry name" value="Peptidase_S1_PA"/>
</dbReference>
<accession>A0ABN8IN08</accession>
<dbReference type="EMBL" id="OW152841">
    <property type="protein sequence ID" value="CAH2062127.1"/>
    <property type="molecule type" value="Genomic_DNA"/>
</dbReference>
<organism evidence="6 7">
    <name type="scientific">Iphiclides podalirius</name>
    <name type="common">scarce swallowtail</name>
    <dbReference type="NCBI Taxonomy" id="110791"/>
    <lineage>
        <taxon>Eukaryota</taxon>
        <taxon>Metazoa</taxon>
        <taxon>Ecdysozoa</taxon>
        <taxon>Arthropoda</taxon>
        <taxon>Hexapoda</taxon>
        <taxon>Insecta</taxon>
        <taxon>Pterygota</taxon>
        <taxon>Neoptera</taxon>
        <taxon>Endopterygota</taxon>
        <taxon>Lepidoptera</taxon>
        <taxon>Glossata</taxon>
        <taxon>Ditrysia</taxon>
        <taxon>Papilionoidea</taxon>
        <taxon>Papilionidae</taxon>
        <taxon>Papilioninae</taxon>
        <taxon>Iphiclides</taxon>
    </lineage>
</organism>
<dbReference type="PROSITE" id="PS50240">
    <property type="entry name" value="TRYPSIN_DOM"/>
    <property type="match status" value="1"/>
</dbReference>